<keyword evidence="1" id="KW-0472">Membrane</keyword>
<organism evidence="2 3">
    <name type="scientific">Dactylosporangium fulvum</name>
    <dbReference type="NCBI Taxonomy" id="53359"/>
    <lineage>
        <taxon>Bacteria</taxon>
        <taxon>Bacillati</taxon>
        <taxon>Actinomycetota</taxon>
        <taxon>Actinomycetes</taxon>
        <taxon>Micromonosporales</taxon>
        <taxon>Micromonosporaceae</taxon>
        <taxon>Dactylosporangium</taxon>
    </lineage>
</organism>
<protein>
    <submittedName>
        <fullName evidence="2">Uncharacterized protein</fullName>
    </submittedName>
</protein>
<keyword evidence="3" id="KW-1185">Reference proteome</keyword>
<gene>
    <name evidence="2" type="ORF">Dfulv_43605</name>
</gene>
<feature type="transmembrane region" description="Helical" evidence="1">
    <location>
        <begin position="82"/>
        <end position="101"/>
    </location>
</feature>
<feature type="transmembrane region" description="Helical" evidence="1">
    <location>
        <begin position="113"/>
        <end position="135"/>
    </location>
</feature>
<sequence length="163" mass="15829">MALGVALGPALPAALAPGLVAPPGAEPAPAVGPGLLPGPALPLWLGLPGLMPPGPELLGFALLLGLALLVGFALLPGFALSVGLALLPGSVLALGLAPAAADGVSARAASTVFAALAPCWAAAPVVVSTAMSPAAPRSTGRALRRRPVPRSSLCMLVILRGDR</sequence>
<dbReference type="Proteomes" id="UP001059617">
    <property type="component" value="Chromosome"/>
</dbReference>
<keyword evidence="1" id="KW-0812">Transmembrane</keyword>
<accession>A0ABY5VVY5</accession>
<keyword evidence="1" id="KW-1133">Transmembrane helix</keyword>
<reference evidence="2" key="2">
    <citation type="submission" date="2022-09" db="EMBL/GenBank/DDBJ databases">
        <title>Biosynthetic gene clusters of Dactylosporangioum fulvum.</title>
        <authorList>
            <person name="Caradec T."/>
        </authorList>
    </citation>
    <scope>NUCLEOTIDE SEQUENCE</scope>
    <source>
        <strain evidence="2">NRRL B-16292</strain>
    </source>
</reference>
<dbReference type="RefSeq" id="WP_259859680.1">
    <property type="nucleotide sequence ID" value="NZ_BAAAST010000044.1"/>
</dbReference>
<feature type="transmembrane region" description="Helical" evidence="1">
    <location>
        <begin position="57"/>
        <end position="75"/>
    </location>
</feature>
<evidence type="ECO:0000256" key="1">
    <source>
        <dbReference type="SAM" id="Phobius"/>
    </source>
</evidence>
<reference evidence="2" key="1">
    <citation type="submission" date="2021-04" db="EMBL/GenBank/DDBJ databases">
        <authorList>
            <person name="Hartkoorn R.C."/>
            <person name="Beaudoing E."/>
            <person name="Hot D."/>
        </authorList>
    </citation>
    <scope>NUCLEOTIDE SEQUENCE</scope>
    <source>
        <strain evidence="2">NRRL B-16292</strain>
    </source>
</reference>
<name>A0ABY5VVY5_9ACTN</name>
<evidence type="ECO:0000313" key="2">
    <source>
        <dbReference type="EMBL" id="UWP81902.1"/>
    </source>
</evidence>
<proteinExistence type="predicted"/>
<evidence type="ECO:0000313" key="3">
    <source>
        <dbReference type="Proteomes" id="UP001059617"/>
    </source>
</evidence>
<dbReference type="EMBL" id="CP073720">
    <property type="protein sequence ID" value="UWP81902.1"/>
    <property type="molecule type" value="Genomic_DNA"/>
</dbReference>